<keyword evidence="4" id="KW-1185">Reference proteome</keyword>
<comment type="caution">
    <text evidence="3">The sequence shown here is derived from an EMBL/GenBank/DDBJ whole genome shotgun (WGS) entry which is preliminary data.</text>
</comment>
<keyword evidence="2" id="KW-1133">Transmembrane helix</keyword>
<dbReference type="EMBL" id="JACIJS010000006">
    <property type="protein sequence ID" value="MBB5516316.1"/>
    <property type="molecule type" value="Genomic_DNA"/>
</dbReference>
<dbReference type="Proteomes" id="UP000553766">
    <property type="component" value="Unassembled WGS sequence"/>
</dbReference>
<keyword evidence="2" id="KW-0472">Membrane</keyword>
<dbReference type="RefSeq" id="WP_184011777.1">
    <property type="nucleotide sequence ID" value="NZ_JACIJS010000006.1"/>
</dbReference>
<gene>
    <name evidence="3" type="ORF">FHS89_002342</name>
</gene>
<protein>
    <submittedName>
        <fullName evidence="3">Uncharacterized protein</fullName>
    </submittedName>
</protein>
<organism evidence="3 4">
    <name type="scientific">Rubricella aquisinus</name>
    <dbReference type="NCBI Taxonomy" id="2028108"/>
    <lineage>
        <taxon>Bacteria</taxon>
        <taxon>Pseudomonadati</taxon>
        <taxon>Pseudomonadota</taxon>
        <taxon>Alphaproteobacteria</taxon>
        <taxon>Rhodobacterales</taxon>
        <taxon>Paracoccaceae</taxon>
        <taxon>Rubricella</taxon>
    </lineage>
</organism>
<accession>A0A840X3B3</accession>
<reference evidence="3 4" key="1">
    <citation type="submission" date="2020-08" db="EMBL/GenBank/DDBJ databases">
        <title>Genomic Encyclopedia of Type Strains, Phase IV (KMG-IV): sequencing the most valuable type-strain genomes for metagenomic binning, comparative biology and taxonomic classification.</title>
        <authorList>
            <person name="Goeker M."/>
        </authorList>
    </citation>
    <scope>NUCLEOTIDE SEQUENCE [LARGE SCALE GENOMIC DNA]</scope>
    <source>
        <strain evidence="3 4">DSM 103377</strain>
    </source>
</reference>
<feature type="compositionally biased region" description="Basic and acidic residues" evidence="1">
    <location>
        <begin position="201"/>
        <end position="221"/>
    </location>
</feature>
<feature type="region of interest" description="Disordered" evidence="1">
    <location>
        <begin position="198"/>
        <end position="230"/>
    </location>
</feature>
<sequence length="230" mass="25080">MNTLTFRFFAVVLVSITLAFAISVSLNYFKFRQTITILVAERIDFMASDLAASIQLGLDLGLELQAIENVRSQLDRAGLLDPGIRAIWVVDGQGATVFGAAPDLAEPLPSLDTLDGNWVRADDGALTVVSPLRNNFGLTVGAVAMRYSTERTEAQASAMLRDLMQSALVILPIILIPAILLVFLVQRRTSRRLHTLQGRFEGAHPEPDPDDDLGRMAEDVLARAQPKGQP</sequence>
<feature type="transmembrane region" description="Helical" evidence="2">
    <location>
        <begin position="163"/>
        <end position="185"/>
    </location>
</feature>
<proteinExistence type="predicted"/>
<dbReference type="AlphaFoldDB" id="A0A840X3B3"/>
<name>A0A840X3B3_9RHOB</name>
<evidence type="ECO:0000313" key="3">
    <source>
        <dbReference type="EMBL" id="MBB5516316.1"/>
    </source>
</evidence>
<evidence type="ECO:0000313" key="4">
    <source>
        <dbReference type="Proteomes" id="UP000553766"/>
    </source>
</evidence>
<evidence type="ECO:0000256" key="1">
    <source>
        <dbReference type="SAM" id="MobiDB-lite"/>
    </source>
</evidence>
<evidence type="ECO:0000256" key="2">
    <source>
        <dbReference type="SAM" id="Phobius"/>
    </source>
</evidence>
<keyword evidence="2" id="KW-0812">Transmembrane</keyword>